<gene>
    <name evidence="1" type="ORF">H4684_003794</name>
</gene>
<dbReference type="Proteomes" id="UP000639010">
    <property type="component" value="Unassembled WGS sequence"/>
</dbReference>
<protein>
    <submittedName>
        <fullName evidence="1">Uncharacterized protein</fullName>
    </submittedName>
</protein>
<proteinExistence type="predicted"/>
<dbReference type="RefSeq" id="WP_192624895.1">
    <property type="nucleotide sequence ID" value="NZ_JADBGG010000045.1"/>
</dbReference>
<keyword evidence="2" id="KW-1185">Reference proteome</keyword>
<comment type="caution">
    <text evidence="1">The sequence shown here is derived from an EMBL/GenBank/DDBJ whole genome shotgun (WGS) entry which is preliminary data.</text>
</comment>
<evidence type="ECO:0000313" key="1">
    <source>
        <dbReference type="EMBL" id="MBE1427106.1"/>
    </source>
</evidence>
<dbReference type="EMBL" id="JADBGG010000045">
    <property type="protein sequence ID" value="MBE1427106.1"/>
    <property type="molecule type" value="Genomic_DNA"/>
</dbReference>
<evidence type="ECO:0000313" key="2">
    <source>
        <dbReference type="Proteomes" id="UP000639010"/>
    </source>
</evidence>
<sequence length="79" mass="8909">MSIATQGARRRSPARLIVLATIKRKPMACKACLGFERIEKIPDALLGSADHNARIDRQKKEKVVQIGRDTTQTEIFRFS</sequence>
<reference evidence="1 2" key="1">
    <citation type="submission" date="2020-10" db="EMBL/GenBank/DDBJ databases">
        <title>Genomic Encyclopedia of Type Strains, Phase IV (KMG-IV): sequencing the most valuable type-strain genomes for metagenomic binning, comparative biology and taxonomic classification.</title>
        <authorList>
            <person name="Goeker M."/>
        </authorList>
    </citation>
    <scope>NUCLEOTIDE SEQUENCE [LARGE SCALE GENOMIC DNA]</scope>
    <source>
        <strain evidence="1 2">DSM 4194</strain>
    </source>
</reference>
<name>A0ABR9H8S6_9BACT</name>
<organism evidence="1 2">
    <name type="scientific">Desulfomicrobium macestii</name>
    <dbReference type="NCBI Taxonomy" id="90731"/>
    <lineage>
        <taxon>Bacteria</taxon>
        <taxon>Pseudomonadati</taxon>
        <taxon>Thermodesulfobacteriota</taxon>
        <taxon>Desulfovibrionia</taxon>
        <taxon>Desulfovibrionales</taxon>
        <taxon>Desulfomicrobiaceae</taxon>
        <taxon>Desulfomicrobium</taxon>
    </lineage>
</organism>
<accession>A0ABR9H8S6</accession>